<dbReference type="PANTHER" id="PTHR23526:SF2">
    <property type="entry name" value="MAJOR FACILITATOR SUPERFAMILY (MFS) PROFILE DOMAIN-CONTAINING PROTEIN"/>
    <property type="match status" value="1"/>
</dbReference>
<keyword evidence="3 6" id="KW-1133">Transmembrane helix</keyword>
<dbReference type="GO" id="GO:0022857">
    <property type="term" value="F:transmembrane transporter activity"/>
    <property type="evidence" value="ECO:0007669"/>
    <property type="project" value="InterPro"/>
</dbReference>
<dbReference type="Pfam" id="PF07690">
    <property type="entry name" value="MFS_1"/>
    <property type="match status" value="1"/>
</dbReference>
<feature type="region of interest" description="Disordered" evidence="5">
    <location>
        <begin position="1"/>
        <end position="23"/>
    </location>
</feature>
<feature type="domain" description="Major facilitator superfamily (MFS) profile" evidence="7">
    <location>
        <begin position="27"/>
        <end position="442"/>
    </location>
</feature>
<feature type="transmembrane region" description="Helical" evidence="6">
    <location>
        <begin position="312"/>
        <end position="329"/>
    </location>
</feature>
<evidence type="ECO:0000256" key="6">
    <source>
        <dbReference type="SAM" id="Phobius"/>
    </source>
</evidence>
<keyword evidence="9" id="KW-1185">Reference proteome</keyword>
<evidence type="ECO:0000256" key="3">
    <source>
        <dbReference type="ARBA" id="ARBA00022989"/>
    </source>
</evidence>
<feature type="transmembrane region" description="Helical" evidence="6">
    <location>
        <begin position="446"/>
        <end position="466"/>
    </location>
</feature>
<proteinExistence type="predicted"/>
<dbReference type="InterPro" id="IPR016024">
    <property type="entry name" value="ARM-type_fold"/>
</dbReference>
<organism evidence="8 9">
    <name type="scientific">Litorilinea aerophila</name>
    <dbReference type="NCBI Taxonomy" id="1204385"/>
    <lineage>
        <taxon>Bacteria</taxon>
        <taxon>Bacillati</taxon>
        <taxon>Chloroflexota</taxon>
        <taxon>Caldilineae</taxon>
        <taxon>Caldilineales</taxon>
        <taxon>Caldilineaceae</taxon>
        <taxon>Litorilinea</taxon>
    </lineage>
</organism>
<comment type="subcellular location">
    <subcellularLocation>
        <location evidence="1">Cell membrane</location>
        <topology evidence="1">Multi-pass membrane protein</topology>
    </subcellularLocation>
</comment>
<dbReference type="InterPro" id="IPR004155">
    <property type="entry name" value="PBS_lyase_HEAT"/>
</dbReference>
<dbReference type="Gene3D" id="1.25.10.10">
    <property type="entry name" value="Leucine-rich Repeat Variant"/>
    <property type="match status" value="2"/>
</dbReference>
<evidence type="ECO:0000259" key="7">
    <source>
        <dbReference type="PROSITE" id="PS50850"/>
    </source>
</evidence>
<feature type="transmembrane region" description="Helical" evidence="6">
    <location>
        <begin position="378"/>
        <end position="399"/>
    </location>
</feature>
<accession>A0A540VIN0</accession>
<feature type="transmembrane region" description="Helical" evidence="6">
    <location>
        <begin position="246"/>
        <end position="270"/>
    </location>
</feature>
<dbReference type="GO" id="GO:0005886">
    <property type="term" value="C:plasma membrane"/>
    <property type="evidence" value="ECO:0007669"/>
    <property type="project" value="UniProtKB-SubCell"/>
</dbReference>
<dbReference type="Gene3D" id="1.20.1250.20">
    <property type="entry name" value="MFS general substrate transporter like domains"/>
    <property type="match status" value="2"/>
</dbReference>
<protein>
    <recommendedName>
        <fullName evidence="7">Major facilitator superfamily (MFS) profile domain-containing protein</fullName>
    </recommendedName>
</protein>
<feature type="transmembrane region" description="Helical" evidence="6">
    <location>
        <begin position="198"/>
        <end position="218"/>
    </location>
</feature>
<sequence>MCVSMSLSTTLSDSQATSSQEPTTVEKLRGLPWSIFSNAANTVFAQFTFFGSVFVLFLSDLGMSKAQIGFLLSLLPFSGLVALFIAPAVARFGYKRTYITFFTLRKFITAGLLLTPWVLSRYGRETMVLYVTLIVAGFALARAVAETGVYPWIQEYIPNSVRGKYSATNSIYTTLTGLLAVGVAGFTLGYFSGLTGYMVLIAAGVFFGLLSAWAATFIPGGAPDRSPGRQASLMRDMLATLRDANFLRYLMGAALITLGTVPMGSFLPLFMQEQVGLAASHIVLIQSGTLVGTLLSSLAWGWAADRYGSKPVMISGLTLKLLLPVAWFLMPRHSPLSLPVALGIAVVVGISDIGWAIGAGRLLFVSVVPPDKKMAYMAVHYAWVGVVGGLSQLAGGWLLSLSANLQGQVAGFTLDPYTPLFALAFILLLGCLWLLLGMRADNVYGVGQFAGMFFRGNPFLAVNALVRYYAARDERAAVSVTERLGQAKSPLAVDELLTALRDPRFNVRFEAIISIARMPPEDRLIQALIDVLNGTELALGGVAAWALGRMGDPRAIEPLHAALDSPYHSIRAHAARALGALHDTSAVPILLARLPVEQDKGLQMAYASALGNIRAREALEPILKLMYATQNEGARLELALSVARITGDEHTFVQLVRQMRDDPGTAAAQALAAFRRRLQRLRSGPEAELAALEAAEGAFARGHLHEGAQRLAALLHQLPSTWFEEHGGQVLAECARRLEESGESRQEYLLLALHLLPLSLTPP</sequence>
<dbReference type="PANTHER" id="PTHR23526">
    <property type="entry name" value="INTEGRAL MEMBRANE TRANSPORT PROTEIN-RELATED"/>
    <property type="match status" value="1"/>
</dbReference>
<reference evidence="8 9" key="1">
    <citation type="submission" date="2019-06" db="EMBL/GenBank/DDBJ databases">
        <title>Genome sequence of Litorilinea aerophila BAA-2444.</title>
        <authorList>
            <person name="Maclea K.S."/>
            <person name="Maurais E.G."/>
            <person name="Iannazzi L.C."/>
        </authorList>
    </citation>
    <scope>NUCLEOTIDE SEQUENCE [LARGE SCALE GENOMIC DNA]</scope>
    <source>
        <strain evidence="8 9">ATCC BAA-2444</strain>
    </source>
</reference>
<dbReference type="OrthoDB" id="3464935at2"/>
<feature type="transmembrane region" description="Helical" evidence="6">
    <location>
        <begin position="170"/>
        <end position="191"/>
    </location>
</feature>
<gene>
    <name evidence="8" type="ORF">FKZ61_06880</name>
</gene>
<feature type="transmembrane region" description="Helical" evidence="6">
    <location>
        <begin position="35"/>
        <end position="58"/>
    </location>
</feature>
<dbReference type="SMART" id="SM00567">
    <property type="entry name" value="EZ_HEAT"/>
    <property type="match status" value="5"/>
</dbReference>
<evidence type="ECO:0000256" key="2">
    <source>
        <dbReference type="ARBA" id="ARBA00022692"/>
    </source>
</evidence>
<dbReference type="AlphaFoldDB" id="A0A540VIN0"/>
<evidence type="ECO:0000313" key="9">
    <source>
        <dbReference type="Proteomes" id="UP000317371"/>
    </source>
</evidence>
<dbReference type="InterPro" id="IPR020846">
    <property type="entry name" value="MFS_dom"/>
</dbReference>
<dbReference type="InterPro" id="IPR011989">
    <property type="entry name" value="ARM-like"/>
</dbReference>
<feature type="transmembrane region" description="Helical" evidence="6">
    <location>
        <begin position="127"/>
        <end position="150"/>
    </location>
</feature>
<evidence type="ECO:0000256" key="5">
    <source>
        <dbReference type="SAM" id="MobiDB-lite"/>
    </source>
</evidence>
<feature type="transmembrane region" description="Helical" evidence="6">
    <location>
        <begin position="70"/>
        <end position="92"/>
    </location>
</feature>
<dbReference type="InterPro" id="IPR011701">
    <property type="entry name" value="MFS"/>
</dbReference>
<dbReference type="InterPro" id="IPR052528">
    <property type="entry name" value="Sugar_transport-like"/>
</dbReference>
<dbReference type="Proteomes" id="UP000317371">
    <property type="component" value="Unassembled WGS sequence"/>
</dbReference>
<keyword evidence="2 6" id="KW-0812">Transmembrane</keyword>
<evidence type="ECO:0000313" key="8">
    <source>
        <dbReference type="EMBL" id="TQE96610.1"/>
    </source>
</evidence>
<evidence type="ECO:0000256" key="1">
    <source>
        <dbReference type="ARBA" id="ARBA00004651"/>
    </source>
</evidence>
<keyword evidence="4 6" id="KW-0472">Membrane</keyword>
<dbReference type="SUPFAM" id="SSF103473">
    <property type="entry name" value="MFS general substrate transporter"/>
    <property type="match status" value="1"/>
</dbReference>
<dbReference type="PROSITE" id="PS50850">
    <property type="entry name" value="MFS"/>
    <property type="match status" value="1"/>
</dbReference>
<evidence type="ECO:0000256" key="4">
    <source>
        <dbReference type="ARBA" id="ARBA00023136"/>
    </source>
</evidence>
<dbReference type="Pfam" id="PF13646">
    <property type="entry name" value="HEAT_2"/>
    <property type="match status" value="1"/>
</dbReference>
<dbReference type="SUPFAM" id="SSF48371">
    <property type="entry name" value="ARM repeat"/>
    <property type="match status" value="1"/>
</dbReference>
<name>A0A540VIN0_9CHLR</name>
<feature type="transmembrane region" description="Helical" evidence="6">
    <location>
        <begin position="336"/>
        <end position="358"/>
    </location>
</feature>
<feature type="transmembrane region" description="Helical" evidence="6">
    <location>
        <begin position="282"/>
        <end position="300"/>
    </location>
</feature>
<feature type="transmembrane region" description="Helical" evidence="6">
    <location>
        <begin position="420"/>
        <end position="440"/>
    </location>
</feature>
<comment type="caution">
    <text evidence="8">The sequence shown here is derived from an EMBL/GenBank/DDBJ whole genome shotgun (WGS) entry which is preliminary data.</text>
</comment>
<feature type="transmembrane region" description="Helical" evidence="6">
    <location>
        <begin position="98"/>
        <end position="120"/>
    </location>
</feature>
<dbReference type="EMBL" id="VIGC01000007">
    <property type="protein sequence ID" value="TQE96610.1"/>
    <property type="molecule type" value="Genomic_DNA"/>
</dbReference>
<dbReference type="InParanoid" id="A0A540VIN0"/>
<dbReference type="InterPro" id="IPR036259">
    <property type="entry name" value="MFS_trans_sf"/>
</dbReference>